<gene>
    <name evidence="2" type="ORF">LVIROSA_LOCUS19259</name>
</gene>
<organism evidence="2 3">
    <name type="scientific">Lactuca virosa</name>
    <dbReference type="NCBI Taxonomy" id="75947"/>
    <lineage>
        <taxon>Eukaryota</taxon>
        <taxon>Viridiplantae</taxon>
        <taxon>Streptophyta</taxon>
        <taxon>Embryophyta</taxon>
        <taxon>Tracheophyta</taxon>
        <taxon>Spermatophyta</taxon>
        <taxon>Magnoliopsida</taxon>
        <taxon>eudicotyledons</taxon>
        <taxon>Gunneridae</taxon>
        <taxon>Pentapetalae</taxon>
        <taxon>asterids</taxon>
        <taxon>campanulids</taxon>
        <taxon>Asterales</taxon>
        <taxon>Asteraceae</taxon>
        <taxon>Cichorioideae</taxon>
        <taxon>Cichorieae</taxon>
        <taxon>Lactucinae</taxon>
        <taxon>Lactuca</taxon>
    </lineage>
</organism>
<reference evidence="2 3" key="1">
    <citation type="submission" date="2022-01" db="EMBL/GenBank/DDBJ databases">
        <authorList>
            <person name="Xiong W."/>
            <person name="Schranz E."/>
        </authorList>
    </citation>
    <scope>NUCLEOTIDE SEQUENCE [LARGE SCALE GENOMIC DNA]</scope>
</reference>
<keyword evidence="1" id="KW-0732">Signal</keyword>
<evidence type="ECO:0000256" key="1">
    <source>
        <dbReference type="SAM" id="SignalP"/>
    </source>
</evidence>
<sequence>MKKLGRLLLLEGVIPRCALLEVVDVEVKMSTKITLHHFNYFLEGKESNQQIWGACDFLHIDQNREG</sequence>
<feature type="signal peptide" evidence="1">
    <location>
        <begin position="1"/>
        <end position="20"/>
    </location>
</feature>
<comment type="caution">
    <text evidence="2">The sequence shown here is derived from an EMBL/GenBank/DDBJ whole genome shotgun (WGS) entry which is preliminary data.</text>
</comment>
<dbReference type="EMBL" id="CAKMRJ010003334">
    <property type="protein sequence ID" value="CAH1432619.1"/>
    <property type="molecule type" value="Genomic_DNA"/>
</dbReference>
<keyword evidence="3" id="KW-1185">Reference proteome</keyword>
<name>A0AAU9N8E9_9ASTR</name>
<proteinExistence type="predicted"/>
<evidence type="ECO:0000313" key="2">
    <source>
        <dbReference type="EMBL" id="CAH1432619.1"/>
    </source>
</evidence>
<feature type="chain" id="PRO_5043594431" evidence="1">
    <location>
        <begin position="21"/>
        <end position="66"/>
    </location>
</feature>
<dbReference type="Proteomes" id="UP001157418">
    <property type="component" value="Unassembled WGS sequence"/>
</dbReference>
<protein>
    <submittedName>
        <fullName evidence="2">Uncharacterized protein</fullName>
    </submittedName>
</protein>
<dbReference type="AlphaFoldDB" id="A0AAU9N8E9"/>
<evidence type="ECO:0000313" key="3">
    <source>
        <dbReference type="Proteomes" id="UP001157418"/>
    </source>
</evidence>
<accession>A0AAU9N8E9</accession>